<protein>
    <recommendedName>
        <fullName evidence="1">Sugar fermentation stimulation protein C-terminal domain-containing protein</fullName>
    </recommendedName>
</protein>
<name>A0A348B2D7_9CREN</name>
<reference evidence="2" key="3">
    <citation type="journal article" date="2019" name="BMC Res. Notes">
        <title>Complete genome sequence of the Sulfodiicoccus acidiphilus strain HS-1T, the first crenarchaeon that lacks polB3, isolated from an acidic hot spring in Ohwaku-dani, Hakone, Japan.</title>
        <authorList>
            <person name="Sakai H.D."/>
            <person name="Kurosawa N."/>
        </authorList>
    </citation>
    <scope>NUCLEOTIDE SEQUENCE</scope>
    <source>
        <strain evidence="2">HS-1</strain>
    </source>
</reference>
<dbReference type="Pfam" id="PF03749">
    <property type="entry name" value="SfsA"/>
    <property type="match status" value="1"/>
</dbReference>
<dbReference type="EMBL" id="BMQS01000004">
    <property type="protein sequence ID" value="GGT90169.1"/>
    <property type="molecule type" value="Genomic_DNA"/>
</dbReference>
<gene>
    <name evidence="3" type="ORF">GCM10007116_04930</name>
    <name evidence="2" type="ORF">HS1genome_0728</name>
</gene>
<dbReference type="GeneID" id="38666232"/>
<organism evidence="2 4">
    <name type="scientific">Sulfodiicoccus acidiphilus</name>
    <dbReference type="NCBI Taxonomy" id="1670455"/>
    <lineage>
        <taxon>Archaea</taxon>
        <taxon>Thermoproteota</taxon>
        <taxon>Thermoprotei</taxon>
        <taxon>Sulfolobales</taxon>
        <taxon>Sulfolobaceae</taxon>
        <taxon>Sulfodiicoccus</taxon>
    </lineage>
</organism>
<dbReference type="EMBL" id="AP018553">
    <property type="protein sequence ID" value="BBD72339.1"/>
    <property type="molecule type" value="Genomic_DNA"/>
</dbReference>
<feature type="domain" description="Sugar fermentation stimulation protein C-terminal" evidence="1">
    <location>
        <begin position="16"/>
        <end position="56"/>
    </location>
</feature>
<dbReference type="AlphaFoldDB" id="A0A348B2D7"/>
<dbReference type="Gene3D" id="3.40.1350.60">
    <property type="match status" value="1"/>
</dbReference>
<dbReference type="RefSeq" id="WP_126449671.1">
    <property type="nucleotide sequence ID" value="NZ_AP018553.1"/>
</dbReference>
<reference evidence="3" key="1">
    <citation type="journal article" date="2014" name="Int. J. Syst. Evol. Microbiol.">
        <title>Complete genome sequence of Corynebacterium casei LMG S-19264T (=DSM 44701T), isolated from a smear-ripened cheese.</title>
        <authorList>
            <consortium name="US DOE Joint Genome Institute (JGI-PGF)"/>
            <person name="Walter F."/>
            <person name="Albersmeier A."/>
            <person name="Kalinowski J."/>
            <person name="Ruckert C."/>
        </authorList>
    </citation>
    <scope>NUCLEOTIDE SEQUENCE</scope>
    <source>
        <strain evidence="3">JCM 31740</strain>
    </source>
</reference>
<proteinExistence type="predicted"/>
<accession>A0A348B2D7</accession>
<evidence type="ECO:0000313" key="2">
    <source>
        <dbReference type="EMBL" id="BBD72339.1"/>
    </source>
</evidence>
<keyword evidence="4" id="KW-1185">Reference proteome</keyword>
<evidence type="ECO:0000259" key="1">
    <source>
        <dbReference type="Pfam" id="PF03749"/>
    </source>
</evidence>
<sequence length="74" mass="8503">MDSRFHSLLEANFLPASTKKRVNVKSSRLDFLIEDTYVEVKGCTLVNNGVPLFPYAAYREMHYSPQNVKTTSYI</sequence>
<evidence type="ECO:0000313" key="3">
    <source>
        <dbReference type="EMBL" id="GGT90169.1"/>
    </source>
</evidence>
<dbReference type="InterPro" id="IPR040452">
    <property type="entry name" value="SfsA_C"/>
</dbReference>
<dbReference type="Proteomes" id="UP000616143">
    <property type="component" value="Unassembled WGS sequence"/>
</dbReference>
<evidence type="ECO:0000313" key="4">
    <source>
        <dbReference type="Proteomes" id="UP000276741"/>
    </source>
</evidence>
<dbReference type="KEGG" id="sacd:HS1genome_0728"/>
<dbReference type="OrthoDB" id="34139at2157"/>
<dbReference type="Proteomes" id="UP000276741">
    <property type="component" value="Chromosome"/>
</dbReference>
<reference evidence="4" key="2">
    <citation type="submission" date="2018-04" db="EMBL/GenBank/DDBJ databases">
        <title>Complete genome sequence of Sulfodiicoccus acidiphilus strain HS-1.</title>
        <authorList>
            <person name="Sakai H.D."/>
            <person name="Kurosawa N."/>
        </authorList>
    </citation>
    <scope>NUCLEOTIDE SEQUENCE [LARGE SCALE GENOMIC DNA]</scope>
    <source>
        <strain evidence="4">HS-1</strain>
    </source>
</reference>
<reference evidence="3" key="4">
    <citation type="submission" date="2020-09" db="EMBL/GenBank/DDBJ databases">
        <authorList>
            <person name="Sun Q."/>
            <person name="Ohkuma M."/>
        </authorList>
    </citation>
    <scope>NUCLEOTIDE SEQUENCE</scope>
    <source>
        <strain evidence="3">JCM 31740</strain>
    </source>
</reference>